<dbReference type="Proteomes" id="UP000580568">
    <property type="component" value="Unassembled WGS sequence"/>
</dbReference>
<keyword evidence="3" id="KW-1185">Reference proteome</keyword>
<gene>
    <name evidence="2" type="ORF">bsdtw1_01206</name>
</gene>
<comment type="caution">
    <text evidence="2">The sequence shown here is derived from an EMBL/GenBank/DDBJ whole genome shotgun (WGS) entry which is preliminary data.</text>
</comment>
<name>A0A6V8SF95_9CLOT</name>
<evidence type="ECO:0000313" key="2">
    <source>
        <dbReference type="EMBL" id="GFP75135.1"/>
    </source>
</evidence>
<dbReference type="RefSeq" id="WP_183276663.1">
    <property type="nucleotide sequence ID" value="NZ_BLZR01000001.1"/>
</dbReference>
<keyword evidence="1" id="KW-0472">Membrane</keyword>
<keyword evidence="1" id="KW-0812">Transmembrane</keyword>
<feature type="transmembrane region" description="Helical" evidence="1">
    <location>
        <begin position="7"/>
        <end position="25"/>
    </location>
</feature>
<protein>
    <submittedName>
        <fullName evidence="2">Uncharacterized protein</fullName>
    </submittedName>
</protein>
<evidence type="ECO:0000256" key="1">
    <source>
        <dbReference type="SAM" id="Phobius"/>
    </source>
</evidence>
<organism evidence="2 3">
    <name type="scientific">Clostridium fungisolvens</name>
    <dbReference type="NCBI Taxonomy" id="1604897"/>
    <lineage>
        <taxon>Bacteria</taxon>
        <taxon>Bacillati</taxon>
        <taxon>Bacillota</taxon>
        <taxon>Clostridia</taxon>
        <taxon>Eubacteriales</taxon>
        <taxon>Clostridiaceae</taxon>
        <taxon>Clostridium</taxon>
    </lineage>
</organism>
<sequence>MKKRTKSISIVFPIVLLIMAYYIFFMRIDKYTYNRDTNTIEKDGIEYVRSNSLPSEFLDKENKTIGKIKGSDSESAERWVIKIKDIDEHEMFLVTGIMNQELFIRADKVAEFNKTLLK</sequence>
<evidence type="ECO:0000313" key="3">
    <source>
        <dbReference type="Proteomes" id="UP000580568"/>
    </source>
</evidence>
<reference evidence="2 3" key="1">
    <citation type="submission" date="2020-07" db="EMBL/GenBank/DDBJ databases">
        <title>A new beta-1,3-glucan-decomposing anaerobic bacterium isolated from anoxic soil subjected to biological soil disinfestation.</title>
        <authorList>
            <person name="Ueki A."/>
            <person name="Tonouchi A."/>
        </authorList>
    </citation>
    <scope>NUCLEOTIDE SEQUENCE [LARGE SCALE GENOMIC DNA]</scope>
    <source>
        <strain evidence="2 3">TW1</strain>
    </source>
</reference>
<proteinExistence type="predicted"/>
<accession>A0A6V8SF95</accession>
<keyword evidence="1" id="KW-1133">Transmembrane helix</keyword>
<dbReference type="EMBL" id="BLZR01000001">
    <property type="protein sequence ID" value="GFP75135.1"/>
    <property type="molecule type" value="Genomic_DNA"/>
</dbReference>
<dbReference type="AlphaFoldDB" id="A0A6V8SF95"/>